<dbReference type="RefSeq" id="WP_186077629.1">
    <property type="nucleotide sequence ID" value="NZ_CAJEWB010000010.1"/>
</dbReference>
<dbReference type="AlphaFoldDB" id="A0A6V7RFU8"/>
<evidence type="ECO:0000313" key="4">
    <source>
        <dbReference type="Proteomes" id="UP000588186"/>
    </source>
</evidence>
<keyword evidence="1" id="KW-1133">Transmembrane helix</keyword>
<organism evidence="3 4">
    <name type="scientific">Phocicoccus pinnipedialis</name>
    <dbReference type="NCBI Taxonomy" id="110845"/>
    <lineage>
        <taxon>Bacteria</taxon>
        <taxon>Bacillati</taxon>
        <taxon>Bacillota</taxon>
        <taxon>Bacilli</taxon>
        <taxon>Bacillales</taxon>
        <taxon>Salinicoccaceae</taxon>
        <taxon>Phocicoccus</taxon>
    </lineage>
</organism>
<feature type="transmembrane region" description="Helical" evidence="1">
    <location>
        <begin position="6"/>
        <end position="25"/>
    </location>
</feature>
<keyword evidence="1" id="KW-0812">Transmembrane</keyword>
<dbReference type="SUPFAM" id="SSF52821">
    <property type="entry name" value="Rhodanese/Cell cycle control phosphatase"/>
    <property type="match status" value="1"/>
</dbReference>
<dbReference type="Proteomes" id="UP000588186">
    <property type="component" value="Unassembled WGS sequence"/>
</dbReference>
<accession>A0A6V7RFU8</accession>
<dbReference type="GO" id="GO:0016740">
    <property type="term" value="F:transferase activity"/>
    <property type="evidence" value="ECO:0007669"/>
    <property type="project" value="UniProtKB-KW"/>
</dbReference>
<dbReference type="SMART" id="SM00450">
    <property type="entry name" value="RHOD"/>
    <property type="match status" value="1"/>
</dbReference>
<gene>
    <name evidence="3" type="primary">glpE_4</name>
    <name evidence="3" type="ORF">JEOPIN946_01128</name>
</gene>
<dbReference type="PANTHER" id="PTHR43031:SF18">
    <property type="entry name" value="RHODANESE-RELATED SULFURTRANSFERASES"/>
    <property type="match status" value="1"/>
</dbReference>
<dbReference type="InterPro" id="IPR050229">
    <property type="entry name" value="GlpE_sulfurtransferase"/>
</dbReference>
<evidence type="ECO:0000313" key="3">
    <source>
        <dbReference type="EMBL" id="CAD2075929.1"/>
    </source>
</evidence>
<name>A0A6V7RFU8_9BACL</name>
<dbReference type="Gene3D" id="3.40.250.10">
    <property type="entry name" value="Rhodanese-like domain"/>
    <property type="match status" value="1"/>
</dbReference>
<comment type="caution">
    <text evidence="3">The sequence shown here is derived from an EMBL/GenBank/DDBJ whole genome shotgun (WGS) entry which is preliminary data.</text>
</comment>
<keyword evidence="3" id="KW-0808">Transferase</keyword>
<dbReference type="Pfam" id="PF00581">
    <property type="entry name" value="Rhodanese"/>
    <property type="match status" value="1"/>
</dbReference>
<dbReference type="PANTHER" id="PTHR43031">
    <property type="entry name" value="FAD-DEPENDENT OXIDOREDUCTASE"/>
    <property type="match status" value="1"/>
</dbReference>
<dbReference type="InterPro" id="IPR036873">
    <property type="entry name" value="Rhodanese-like_dom_sf"/>
</dbReference>
<evidence type="ECO:0000256" key="1">
    <source>
        <dbReference type="SAM" id="Phobius"/>
    </source>
</evidence>
<keyword evidence="4" id="KW-1185">Reference proteome</keyword>
<sequence length="128" mass="14517">MSTTTIVLLVILALIIVFMIVNALLSIKGVNIVDEEEFSKDLRRVQLIDLREKDPYKYGHILGARNIPMTTFSQRASALRTDQPVYLYDQNGRTALRAARILKKLGHSDIYVLKRGISKWTGKINSKS</sequence>
<proteinExistence type="predicted"/>
<dbReference type="CDD" id="cd00158">
    <property type="entry name" value="RHOD"/>
    <property type="match status" value="1"/>
</dbReference>
<reference evidence="3 4" key="1">
    <citation type="submission" date="2020-07" db="EMBL/GenBank/DDBJ databases">
        <authorList>
            <person name="Criscuolo A."/>
        </authorList>
    </citation>
    <scope>NUCLEOTIDE SEQUENCE [LARGE SCALE GENOMIC DNA]</scope>
    <source>
        <strain evidence="3">CIP107946</strain>
    </source>
</reference>
<dbReference type="InterPro" id="IPR001763">
    <property type="entry name" value="Rhodanese-like_dom"/>
</dbReference>
<evidence type="ECO:0000259" key="2">
    <source>
        <dbReference type="PROSITE" id="PS50206"/>
    </source>
</evidence>
<keyword evidence="1" id="KW-0472">Membrane</keyword>
<dbReference type="EMBL" id="CAJEWB010000010">
    <property type="protein sequence ID" value="CAD2075929.1"/>
    <property type="molecule type" value="Genomic_DNA"/>
</dbReference>
<feature type="domain" description="Rhodanese" evidence="2">
    <location>
        <begin position="41"/>
        <end position="125"/>
    </location>
</feature>
<dbReference type="PROSITE" id="PS50206">
    <property type="entry name" value="RHODANESE_3"/>
    <property type="match status" value="1"/>
</dbReference>
<protein>
    <submittedName>
        <fullName evidence="3">Thiosulfate sulfurtransferase GlpE</fullName>
    </submittedName>
</protein>